<dbReference type="KEGG" id="vg:77946729"/>
<organism evidence="1 2">
    <name type="scientific">Synechococcus phage S-H38</name>
    <dbReference type="NCBI Taxonomy" id="2783673"/>
    <lineage>
        <taxon>Viruses</taxon>
        <taxon>Duplodnaviria</taxon>
        <taxon>Heunggongvirae</taxon>
        <taxon>Uroviricota</taxon>
        <taxon>Caudoviricetes</taxon>
        <taxon>Pantevenvirales</taxon>
        <taxon>Kyanoviridae</taxon>
        <taxon>Yellowseavirus</taxon>
        <taxon>Yellowseavirus thirtyeight</taxon>
    </lineage>
</organism>
<evidence type="ECO:0000313" key="1">
    <source>
        <dbReference type="EMBL" id="QPB08033.1"/>
    </source>
</evidence>
<dbReference type="RefSeq" id="YP_010670524.1">
    <property type="nucleotide sequence ID" value="NC_070964.1"/>
</dbReference>
<dbReference type="EMBL" id="MW117965">
    <property type="protein sequence ID" value="QPB08033.1"/>
    <property type="molecule type" value="Genomic_DNA"/>
</dbReference>
<accession>A0A873WD76</accession>
<dbReference type="Proteomes" id="UP000663144">
    <property type="component" value="Segment"/>
</dbReference>
<reference evidence="1" key="1">
    <citation type="submission" date="2020-10" db="EMBL/GenBank/DDBJ databases">
        <title>The Isolation and Genome Sequence of a Novel Cyanophage S-H38 from the Yellow Sea, China.</title>
        <authorList>
            <person name="Jiang T."/>
        </authorList>
    </citation>
    <scope>NUCLEOTIDE SEQUENCE</scope>
</reference>
<sequence length="43" mass="5058">MRKVKVMLLVDGNVEWHTIGWGRAHLDYIRERGTILMTFVEEG</sequence>
<proteinExistence type="predicted"/>
<evidence type="ECO:0000313" key="2">
    <source>
        <dbReference type="Proteomes" id="UP000663144"/>
    </source>
</evidence>
<name>A0A873WD76_9CAUD</name>
<keyword evidence="2" id="KW-1185">Reference proteome</keyword>
<dbReference type="GeneID" id="77946729"/>
<protein>
    <submittedName>
        <fullName evidence="1">Uncharacterized protein</fullName>
    </submittedName>
</protein>